<evidence type="ECO:0000256" key="15">
    <source>
        <dbReference type="ARBA" id="ARBA00079680"/>
    </source>
</evidence>
<dbReference type="GO" id="GO:0043015">
    <property type="term" value="F:gamma-tubulin binding"/>
    <property type="evidence" value="ECO:0007669"/>
    <property type="project" value="Ensembl"/>
</dbReference>
<dbReference type="GO" id="GO:0000781">
    <property type="term" value="C:chromosome, telomeric region"/>
    <property type="evidence" value="ECO:0007669"/>
    <property type="project" value="Ensembl"/>
</dbReference>
<dbReference type="GO" id="GO:0000724">
    <property type="term" value="P:double-strand break repair via homologous recombination"/>
    <property type="evidence" value="ECO:0007669"/>
    <property type="project" value="Ensembl"/>
</dbReference>
<evidence type="ECO:0000313" key="19">
    <source>
        <dbReference type="Proteomes" id="UP000694559"/>
    </source>
</evidence>
<keyword evidence="5" id="KW-0067">ATP-binding</keyword>
<evidence type="ECO:0000256" key="2">
    <source>
        <dbReference type="ARBA" id="ARBA00007095"/>
    </source>
</evidence>
<evidence type="ECO:0000256" key="1">
    <source>
        <dbReference type="ARBA" id="ARBA00004123"/>
    </source>
</evidence>
<comment type="subcellular location">
    <subcellularLocation>
        <location evidence="1">Nucleus</location>
    </subcellularLocation>
</comment>
<name>A0A8C6Y0B1_NAJNA</name>
<keyword evidence="9" id="KW-0539">Nucleus</keyword>
<evidence type="ECO:0000313" key="18">
    <source>
        <dbReference type="Ensembl" id="ENSNNAP00000021307.1"/>
    </source>
</evidence>
<keyword evidence="7" id="KW-0233">DNA recombination</keyword>
<sequence length="425" mass="46484">MILRVGLCPGLSDEMVQVLKSNGIKTVVDLVSSDLEDIAQKNSLSYKTLVAVRRVLLAQFSSFPVNGADLYEELKHTTAILSTGIESLDKLLDSGIYTGEVTELVGAPSAGKTQVCLIVAANISHNLKQTVLYIDSTGGFTSARLLELLNCLTEDEEEQAEALRRIQVLRAFDAYKMLDVLQEVRSYMSQQILSTSGPVKLLIVDSISAVICPFLGLRQPDGMALMMHLAREMKTLAKEFGIAILLTNHVTRAAGGGFKPALGCSWSFIPNTRLLLEKRKVNSEKAGQVASLMKSPRQAFGVQAELDLRNWEVKKGSPVTSGEGLHDGMAIMWAACCNWFCLNGQPEDMPHCPQPGTRAYSNAGYSSFPSPTASEQNCKACGVHFSSSFLKTFHYLTLMILGVAVLISLKSAKFWEEVMWKSYPC</sequence>
<evidence type="ECO:0000256" key="6">
    <source>
        <dbReference type="ARBA" id="ARBA00023125"/>
    </source>
</evidence>
<keyword evidence="8" id="KW-0234">DNA repair</keyword>
<reference evidence="18" key="1">
    <citation type="submission" date="2025-08" db="UniProtKB">
        <authorList>
            <consortium name="Ensembl"/>
        </authorList>
    </citation>
    <scope>IDENTIFICATION</scope>
</reference>
<dbReference type="Proteomes" id="UP000694559">
    <property type="component" value="Unplaced"/>
</dbReference>
<evidence type="ECO:0000256" key="7">
    <source>
        <dbReference type="ARBA" id="ARBA00023172"/>
    </source>
</evidence>
<dbReference type="GO" id="GO:0033063">
    <property type="term" value="C:Rad51B-Rad51C-Rad51D-XRCC2 complex"/>
    <property type="evidence" value="ECO:0007669"/>
    <property type="project" value="Ensembl"/>
</dbReference>
<accession>A0A8C6Y0B1</accession>
<keyword evidence="3" id="KW-0547">Nucleotide-binding</keyword>
<dbReference type="CDD" id="cd19489">
    <property type="entry name" value="Rad51D"/>
    <property type="match status" value="1"/>
</dbReference>
<dbReference type="PANTHER" id="PTHR46457:SF1">
    <property type="entry name" value="DNA REPAIR PROTEIN RAD51 HOMOLOG 4"/>
    <property type="match status" value="1"/>
</dbReference>
<keyword evidence="16" id="KW-0812">Transmembrane</keyword>
<feature type="domain" description="RecA family profile 1" evidence="17">
    <location>
        <begin position="77"/>
        <end position="250"/>
    </location>
</feature>
<dbReference type="InterPro" id="IPR051988">
    <property type="entry name" value="HRR_RAD51_Paralog"/>
</dbReference>
<dbReference type="GO" id="GO:0000400">
    <property type="term" value="F:four-way junction DNA binding"/>
    <property type="evidence" value="ECO:0007669"/>
    <property type="project" value="Ensembl"/>
</dbReference>
<keyword evidence="16" id="KW-1133">Transmembrane helix</keyword>
<dbReference type="GO" id="GO:0003697">
    <property type="term" value="F:single-stranded DNA binding"/>
    <property type="evidence" value="ECO:0007669"/>
    <property type="project" value="Ensembl"/>
</dbReference>
<comment type="function">
    <text evidence="10">Involved in the homologous recombination repair (HRR) pathway of double-stranded DNA breaks arising during DNA replication or induced by DNA-damaging agents. Bind to single-stranded DNA (ssDNA) and has DNA-dependent ATPase activity. Part of the RAD51 paralog protein complex BCDX2 which acts in the BRCA1-BRCA2-dependent HR pathway. Upon DNA damage, BCDX2 acts downstream of BRCA2 recruitment and upstream of RAD51 recruitment. BCDX2 binds predominantly to the intersection of the four duplex arms of the Holliday junction and to junction of replication forks. The BCDX2 complex was originally reported to bind single-stranded DNA, single-stranded gaps in duplex DNA and specifically to nicks in duplex DNA. Involved in telomere maintenance. The BCDX2 subcomplex XRCC2:RAD51D can stimulate Holliday junction resolution by BLM.</text>
</comment>
<evidence type="ECO:0000256" key="10">
    <source>
        <dbReference type="ARBA" id="ARBA00057808"/>
    </source>
</evidence>
<dbReference type="GO" id="GO:0005524">
    <property type="term" value="F:ATP binding"/>
    <property type="evidence" value="ECO:0007669"/>
    <property type="project" value="UniProtKB-KW"/>
</dbReference>
<evidence type="ECO:0000256" key="11">
    <source>
        <dbReference type="ARBA" id="ARBA00066228"/>
    </source>
</evidence>
<dbReference type="InterPro" id="IPR027417">
    <property type="entry name" value="P-loop_NTPase"/>
</dbReference>
<evidence type="ECO:0000256" key="3">
    <source>
        <dbReference type="ARBA" id="ARBA00022741"/>
    </source>
</evidence>
<evidence type="ECO:0000256" key="5">
    <source>
        <dbReference type="ARBA" id="ARBA00022840"/>
    </source>
</evidence>
<dbReference type="GO" id="GO:0140664">
    <property type="term" value="F:ATP-dependent DNA damage sensor activity"/>
    <property type="evidence" value="ECO:0007669"/>
    <property type="project" value="Ensembl"/>
</dbReference>
<protein>
    <recommendedName>
        <fullName evidence="12">DNA repair protein RAD51 homolog 4</fullName>
    </recommendedName>
    <alternativeName>
        <fullName evidence="13">R51H3</fullName>
    </alternativeName>
    <alternativeName>
        <fullName evidence="14">RAD51 homolog D</fullName>
    </alternativeName>
    <alternativeName>
        <fullName evidence="15">RAD51-like protein 3</fullName>
    </alternativeName>
</protein>
<dbReference type="FunFam" id="3.40.50.300:FF:001042">
    <property type="entry name" value="DNA repair protein RAD51 homolog 4"/>
    <property type="match status" value="1"/>
</dbReference>
<dbReference type="OrthoDB" id="336321at2759"/>
<dbReference type="PANTHER" id="PTHR46457">
    <property type="entry name" value="DNA REPAIR PROTEIN RAD51 HOMOLOG 4"/>
    <property type="match status" value="1"/>
</dbReference>
<dbReference type="GO" id="GO:0051726">
    <property type="term" value="P:regulation of cell cycle"/>
    <property type="evidence" value="ECO:0007669"/>
    <property type="project" value="Ensembl"/>
</dbReference>
<dbReference type="Gene3D" id="3.40.50.300">
    <property type="entry name" value="P-loop containing nucleotide triphosphate hydrolases"/>
    <property type="match status" value="1"/>
</dbReference>
<dbReference type="PROSITE" id="PS50162">
    <property type="entry name" value="RECA_2"/>
    <property type="match status" value="1"/>
</dbReference>
<comment type="subunit">
    <text evidence="11">Part of the BCDX2 complex consisting of RAD51B, RAD51C, RAD51D and XRCC2; the complex has a ring-like structure arranged into a flat disc around a central channel. In the absence of DNA, the BCDX2 subcomplex XRCC2:RAD51D formed a multimeric ring structure; in the presence of single-stranded DNA it formed a filamentous structure with the ssDNA. Interacts with SWSAP1 and ZSWIM7; involved in homologous recombination repair. Interacts with BLM; required for stimulation of BLM activity by the BCDX2 subcomplex XRCC2:RAD51D.</text>
</comment>
<keyword evidence="6" id="KW-0238">DNA-binding</keyword>
<dbReference type="AlphaFoldDB" id="A0A8C6Y0B1"/>
<gene>
    <name evidence="18" type="primary">RAD51D</name>
</gene>
<dbReference type="InterPro" id="IPR013632">
    <property type="entry name" value="Rad51_C"/>
</dbReference>
<proteinExistence type="inferred from homology"/>
<organism evidence="18 19">
    <name type="scientific">Naja naja</name>
    <name type="common">Indian cobra</name>
    <dbReference type="NCBI Taxonomy" id="35670"/>
    <lineage>
        <taxon>Eukaryota</taxon>
        <taxon>Metazoa</taxon>
        <taxon>Chordata</taxon>
        <taxon>Craniata</taxon>
        <taxon>Vertebrata</taxon>
        <taxon>Euteleostomi</taxon>
        <taxon>Lepidosauria</taxon>
        <taxon>Squamata</taxon>
        <taxon>Bifurcata</taxon>
        <taxon>Unidentata</taxon>
        <taxon>Episquamata</taxon>
        <taxon>Toxicofera</taxon>
        <taxon>Serpentes</taxon>
        <taxon>Colubroidea</taxon>
        <taxon>Elapidae</taxon>
        <taxon>Elapinae</taxon>
        <taxon>Naja</taxon>
    </lineage>
</organism>
<evidence type="ECO:0000259" key="17">
    <source>
        <dbReference type="PROSITE" id="PS50162"/>
    </source>
</evidence>
<evidence type="ECO:0000256" key="12">
    <source>
        <dbReference type="ARBA" id="ARBA00073971"/>
    </source>
</evidence>
<dbReference type="GO" id="GO:0005657">
    <property type="term" value="C:replication fork"/>
    <property type="evidence" value="ECO:0007669"/>
    <property type="project" value="Ensembl"/>
</dbReference>
<evidence type="ECO:0000256" key="9">
    <source>
        <dbReference type="ARBA" id="ARBA00023242"/>
    </source>
</evidence>
<dbReference type="InterPro" id="IPR047323">
    <property type="entry name" value="Rad51D_C"/>
</dbReference>
<reference evidence="18" key="2">
    <citation type="submission" date="2025-09" db="UniProtKB">
        <authorList>
            <consortium name="Ensembl"/>
        </authorList>
    </citation>
    <scope>IDENTIFICATION</scope>
</reference>
<feature type="transmembrane region" description="Helical" evidence="16">
    <location>
        <begin position="393"/>
        <end position="412"/>
    </location>
</feature>
<dbReference type="GeneTree" id="ENSGT00940000159095"/>
<dbReference type="GO" id="GO:0005813">
    <property type="term" value="C:centrosome"/>
    <property type="evidence" value="ECO:0007669"/>
    <property type="project" value="Ensembl"/>
</dbReference>
<dbReference type="GO" id="GO:0042148">
    <property type="term" value="P:DNA strand invasion"/>
    <property type="evidence" value="ECO:0007669"/>
    <property type="project" value="Ensembl"/>
</dbReference>
<dbReference type="GO" id="GO:0007131">
    <property type="term" value="P:reciprocal meiotic recombination"/>
    <property type="evidence" value="ECO:0007669"/>
    <property type="project" value="TreeGrafter"/>
</dbReference>
<dbReference type="SUPFAM" id="SSF52540">
    <property type="entry name" value="P-loop containing nucleoside triphosphate hydrolases"/>
    <property type="match status" value="1"/>
</dbReference>
<keyword evidence="19" id="KW-1185">Reference proteome</keyword>
<evidence type="ECO:0000256" key="13">
    <source>
        <dbReference type="ARBA" id="ARBA00078081"/>
    </source>
</evidence>
<dbReference type="OMA" id="QRIHTFR"/>
<evidence type="ECO:0000256" key="8">
    <source>
        <dbReference type="ARBA" id="ARBA00023204"/>
    </source>
</evidence>
<evidence type="ECO:0000256" key="16">
    <source>
        <dbReference type="SAM" id="Phobius"/>
    </source>
</evidence>
<dbReference type="Pfam" id="PF21794">
    <property type="entry name" value="RAD51D_N"/>
    <property type="match status" value="1"/>
</dbReference>
<dbReference type="InterPro" id="IPR020588">
    <property type="entry name" value="RecA_ATP-bd"/>
</dbReference>
<dbReference type="GO" id="GO:0036297">
    <property type="term" value="P:interstrand cross-link repair"/>
    <property type="evidence" value="ECO:0007669"/>
    <property type="project" value="Ensembl"/>
</dbReference>
<comment type="similarity">
    <text evidence="2">Belongs to the RecA family. RAD51 subfamily.</text>
</comment>
<evidence type="ECO:0000256" key="4">
    <source>
        <dbReference type="ARBA" id="ARBA00022763"/>
    </source>
</evidence>
<evidence type="ECO:0000256" key="14">
    <source>
        <dbReference type="ARBA" id="ARBA00078131"/>
    </source>
</evidence>
<dbReference type="InterPro" id="IPR048943">
    <property type="entry name" value="RAD51D_N"/>
</dbReference>
<keyword evidence="16" id="KW-0472">Membrane</keyword>
<dbReference type="Ensembl" id="ENSNNAT00000022337.1">
    <property type="protein sequence ID" value="ENSNNAP00000021307.1"/>
    <property type="gene ID" value="ENSNNAG00000014103.1"/>
</dbReference>
<keyword evidence="4" id="KW-0227">DNA damage</keyword>
<dbReference type="GO" id="GO:0000722">
    <property type="term" value="P:telomere maintenance via recombination"/>
    <property type="evidence" value="ECO:0007669"/>
    <property type="project" value="Ensembl"/>
</dbReference>
<dbReference type="Pfam" id="PF08423">
    <property type="entry name" value="Rad51"/>
    <property type="match status" value="1"/>
</dbReference>